<gene>
    <name evidence="1" type="ORF">L6164_025281</name>
</gene>
<name>A0ACB9M064_BAUVA</name>
<organism evidence="1 2">
    <name type="scientific">Bauhinia variegata</name>
    <name type="common">Purple orchid tree</name>
    <name type="synonym">Phanera variegata</name>
    <dbReference type="NCBI Taxonomy" id="167791"/>
    <lineage>
        <taxon>Eukaryota</taxon>
        <taxon>Viridiplantae</taxon>
        <taxon>Streptophyta</taxon>
        <taxon>Embryophyta</taxon>
        <taxon>Tracheophyta</taxon>
        <taxon>Spermatophyta</taxon>
        <taxon>Magnoliopsida</taxon>
        <taxon>eudicotyledons</taxon>
        <taxon>Gunneridae</taxon>
        <taxon>Pentapetalae</taxon>
        <taxon>rosids</taxon>
        <taxon>fabids</taxon>
        <taxon>Fabales</taxon>
        <taxon>Fabaceae</taxon>
        <taxon>Cercidoideae</taxon>
        <taxon>Cercideae</taxon>
        <taxon>Bauhiniinae</taxon>
        <taxon>Bauhinia</taxon>
    </lineage>
</organism>
<dbReference type="EMBL" id="CM039435">
    <property type="protein sequence ID" value="KAI4317412.1"/>
    <property type="molecule type" value="Genomic_DNA"/>
</dbReference>
<evidence type="ECO:0000313" key="2">
    <source>
        <dbReference type="Proteomes" id="UP000828941"/>
    </source>
</evidence>
<proteinExistence type="predicted"/>
<sequence>MATIRSPTVTLTIFAVLCALFTASYGSRGRFVGGRTEIKDVKTNEEVQELGRFSVEEYNRSLRLWRNHVDGRELKFVEVVAAERQVVAGIKYYLKVLAIENENNRVFESVVRVQPWVHSKRLLNFAPSISFNN</sequence>
<keyword evidence="2" id="KW-1185">Reference proteome</keyword>
<protein>
    <submittedName>
        <fullName evidence="1">Uncharacterized protein</fullName>
    </submittedName>
</protein>
<dbReference type="Proteomes" id="UP000828941">
    <property type="component" value="Chromosome 10"/>
</dbReference>
<reference evidence="1 2" key="1">
    <citation type="journal article" date="2022" name="DNA Res.">
        <title>Chromosomal-level genome assembly of the orchid tree Bauhinia variegata (Leguminosae; Cercidoideae) supports the allotetraploid origin hypothesis of Bauhinia.</title>
        <authorList>
            <person name="Zhong Y."/>
            <person name="Chen Y."/>
            <person name="Zheng D."/>
            <person name="Pang J."/>
            <person name="Liu Y."/>
            <person name="Luo S."/>
            <person name="Meng S."/>
            <person name="Qian L."/>
            <person name="Wei D."/>
            <person name="Dai S."/>
            <person name="Zhou R."/>
        </authorList>
    </citation>
    <scope>NUCLEOTIDE SEQUENCE [LARGE SCALE GENOMIC DNA]</scope>
    <source>
        <strain evidence="1">BV-YZ2020</strain>
    </source>
</reference>
<evidence type="ECO:0000313" key="1">
    <source>
        <dbReference type="EMBL" id="KAI4317412.1"/>
    </source>
</evidence>
<comment type="caution">
    <text evidence="1">The sequence shown here is derived from an EMBL/GenBank/DDBJ whole genome shotgun (WGS) entry which is preliminary data.</text>
</comment>
<accession>A0ACB9M064</accession>